<reference evidence="1 2" key="1">
    <citation type="submission" date="2015-05" db="EMBL/GenBank/DDBJ databases">
        <title>Draft genome of Burkholderia cepacia LK29.</title>
        <authorList>
            <person name="Chan X.Y."/>
        </authorList>
    </citation>
    <scope>NUCLEOTIDE SEQUENCE [LARGE SCALE GENOMIC DNA]</scope>
    <source>
        <strain evidence="1 2">LK29</strain>
    </source>
</reference>
<dbReference type="AlphaFoldDB" id="A0A0J5ZG26"/>
<dbReference type="EMBL" id="LDWR01000050">
    <property type="protein sequence ID" value="KML49301.1"/>
    <property type="molecule type" value="Genomic_DNA"/>
</dbReference>
<sequence>MPISLRIDIGHATRAVRDANAYSIDRAADLLREGASGGRVSKRGTAPGAIATKAVHFEMVSVTELFNPMAWIGIF</sequence>
<dbReference type="Proteomes" id="UP000036338">
    <property type="component" value="Unassembled WGS sequence"/>
</dbReference>
<comment type="caution">
    <text evidence="1">The sequence shown here is derived from an EMBL/GenBank/DDBJ whole genome shotgun (WGS) entry which is preliminary data.</text>
</comment>
<accession>A0A0J5ZG26</accession>
<evidence type="ECO:0000313" key="1">
    <source>
        <dbReference type="EMBL" id="KML49301.1"/>
    </source>
</evidence>
<protein>
    <submittedName>
        <fullName evidence="1">Uncharacterized protein</fullName>
    </submittedName>
</protein>
<proteinExistence type="predicted"/>
<organism evidence="1 2">
    <name type="scientific">Burkholderia cepacia</name>
    <name type="common">Pseudomonas cepacia</name>
    <dbReference type="NCBI Taxonomy" id="292"/>
    <lineage>
        <taxon>Bacteria</taxon>
        <taxon>Pseudomonadati</taxon>
        <taxon>Pseudomonadota</taxon>
        <taxon>Betaproteobacteria</taxon>
        <taxon>Burkholderiales</taxon>
        <taxon>Burkholderiaceae</taxon>
        <taxon>Burkholderia</taxon>
        <taxon>Burkholderia cepacia complex</taxon>
    </lineage>
</organism>
<dbReference type="PATRIC" id="fig|292.27.peg.6156"/>
<gene>
    <name evidence="1" type="ORF">VL15_27930</name>
</gene>
<evidence type="ECO:0000313" key="2">
    <source>
        <dbReference type="Proteomes" id="UP000036338"/>
    </source>
</evidence>
<name>A0A0J5ZG26_BURCE</name>